<name>A0AAI9YBF1_9PEZI</name>
<evidence type="ECO:0000313" key="1">
    <source>
        <dbReference type="EMBL" id="KAK1495098.1"/>
    </source>
</evidence>
<sequence length="146" mass="16497">MNPQLVLPTTFARRQATLASLLTPAATLPVSVSHLEIQCLLTSPSLPLPRVTVVGRRPFSPWAPACRLLPLTCLISRHTMPSWTATPWKRFQRKRVRCDHDHILYSCYTSRGVLAYLPSRRARPSRWSVPCPQAYTGLRPWGEEGP</sequence>
<keyword evidence="2" id="KW-1185">Reference proteome</keyword>
<dbReference type="EMBL" id="MPDP01000017">
    <property type="protein sequence ID" value="KAK1495098.1"/>
    <property type="molecule type" value="Genomic_DNA"/>
</dbReference>
<gene>
    <name evidence="1" type="ORF">CCUS01_13488</name>
</gene>
<reference evidence="1" key="1">
    <citation type="submission" date="2016-11" db="EMBL/GenBank/DDBJ databases">
        <title>The genome sequence of Colletotrichum cuscutae.</title>
        <authorList>
            <person name="Baroncelli R."/>
        </authorList>
    </citation>
    <scope>NUCLEOTIDE SEQUENCE</scope>
    <source>
        <strain evidence="1">IMI 304802</strain>
    </source>
</reference>
<organism evidence="1 2">
    <name type="scientific">Colletotrichum cuscutae</name>
    <dbReference type="NCBI Taxonomy" id="1209917"/>
    <lineage>
        <taxon>Eukaryota</taxon>
        <taxon>Fungi</taxon>
        <taxon>Dikarya</taxon>
        <taxon>Ascomycota</taxon>
        <taxon>Pezizomycotina</taxon>
        <taxon>Sordariomycetes</taxon>
        <taxon>Hypocreomycetidae</taxon>
        <taxon>Glomerellales</taxon>
        <taxon>Glomerellaceae</taxon>
        <taxon>Colletotrichum</taxon>
        <taxon>Colletotrichum acutatum species complex</taxon>
    </lineage>
</organism>
<comment type="caution">
    <text evidence="1">The sequence shown here is derived from an EMBL/GenBank/DDBJ whole genome shotgun (WGS) entry which is preliminary data.</text>
</comment>
<dbReference type="Proteomes" id="UP001239213">
    <property type="component" value="Unassembled WGS sequence"/>
</dbReference>
<protein>
    <submittedName>
        <fullName evidence="1">Uncharacterized protein</fullName>
    </submittedName>
</protein>
<proteinExistence type="predicted"/>
<accession>A0AAI9YBF1</accession>
<dbReference type="AlphaFoldDB" id="A0AAI9YBF1"/>
<evidence type="ECO:0000313" key="2">
    <source>
        <dbReference type="Proteomes" id="UP001239213"/>
    </source>
</evidence>